<comment type="subcellular location">
    <subcellularLocation>
        <location evidence="1 10">Vacuole membrane</location>
        <topology evidence="1 10">Multi-pass membrane protein</topology>
    </subcellularLocation>
</comment>
<dbReference type="InterPro" id="IPR050495">
    <property type="entry name" value="ATG22/LtaA_families"/>
</dbReference>
<dbReference type="InterPro" id="IPR036259">
    <property type="entry name" value="MFS_trans_sf"/>
</dbReference>
<keyword evidence="5 10" id="KW-0812">Transmembrane</keyword>
<protein>
    <recommendedName>
        <fullName evidence="10">Autophagy-related protein</fullName>
    </recommendedName>
</protein>
<sequence>MKLPDGHVLAWYSYAFAAEVFAACALAIFLPITLERMAREIGFEAPALTTPCALESTDAVCKARILGAWVDTTSFSMYVKSAAVLSQALVIISIGALADSAYWRKRLLLSFAFTGAATSALFLVLPSRPAAWLPVAAAAITVVGNFTYGASIVCANAFLPGLAREDAAVAGARAALEEDEPETPMSVGEEDALLDESSGSAAYAALLSATTARLSSTGVAVGFFSGVAMLALLAVPVAAGGGSTRSLMLAVGLSGAWWGVWTVPSAFGLPAGRRERAPKRWLAAAWRHVGSMIRPAEMRTLPNLFTYLLAWVFLSDGFHTTTYTAILYASSTLHMSPAKVIVIGLLVQLFAVVSSLLAPRLQARLGLSNLYFLLYVVLGAQILPLYACVGLVLPYGGLRTEAEMYVAAAWFGFLYGPFNSYARAVYAELIPPGHESTFFSLFSLTDKSASFIGPFIVGIIADTTGNIRLGFVFLTLMLALPVPVLLRVRMLDGVQQAAAWSVRKAEPEPAAAEAADSDE</sequence>
<dbReference type="PANTHER" id="PTHR23519:SF1">
    <property type="entry name" value="AUTOPHAGY-RELATED PROTEIN 22"/>
    <property type="match status" value="1"/>
</dbReference>
<evidence type="ECO:0000256" key="5">
    <source>
        <dbReference type="ARBA" id="ARBA00022692"/>
    </source>
</evidence>
<dbReference type="RefSeq" id="XP_069207529.1">
    <property type="nucleotide sequence ID" value="XM_069355458.1"/>
</dbReference>
<evidence type="ECO:0000313" key="12">
    <source>
        <dbReference type="Proteomes" id="UP001565368"/>
    </source>
</evidence>
<feature type="transmembrane region" description="Helical" evidence="10">
    <location>
        <begin position="340"/>
        <end position="358"/>
    </location>
</feature>
<gene>
    <name evidence="11" type="primary">ATG22</name>
    <name evidence="11" type="ORF">Q8F55_007018</name>
</gene>
<organism evidence="11 12">
    <name type="scientific">Vanrija albida</name>
    <dbReference type="NCBI Taxonomy" id="181172"/>
    <lineage>
        <taxon>Eukaryota</taxon>
        <taxon>Fungi</taxon>
        <taxon>Dikarya</taxon>
        <taxon>Basidiomycota</taxon>
        <taxon>Agaricomycotina</taxon>
        <taxon>Tremellomycetes</taxon>
        <taxon>Trichosporonales</taxon>
        <taxon>Trichosporonaceae</taxon>
        <taxon>Vanrija</taxon>
    </lineage>
</organism>
<dbReference type="GeneID" id="95988061"/>
<dbReference type="PANTHER" id="PTHR23519">
    <property type="entry name" value="AUTOPHAGY-RELATED PROTEIN 22"/>
    <property type="match status" value="1"/>
</dbReference>
<keyword evidence="9 10" id="KW-0472">Membrane</keyword>
<evidence type="ECO:0000256" key="8">
    <source>
        <dbReference type="ARBA" id="ARBA00023006"/>
    </source>
</evidence>
<accession>A0ABR3PYW8</accession>
<comment type="similarity">
    <text evidence="2 10">Belongs to the ATG22 family.</text>
</comment>
<evidence type="ECO:0000256" key="1">
    <source>
        <dbReference type="ARBA" id="ARBA00004128"/>
    </source>
</evidence>
<keyword evidence="7 10" id="KW-1133">Transmembrane helix</keyword>
<feature type="transmembrane region" description="Helical" evidence="10">
    <location>
        <begin position="247"/>
        <end position="269"/>
    </location>
</feature>
<dbReference type="CDD" id="cd17483">
    <property type="entry name" value="MFS_Atg22_like"/>
    <property type="match status" value="1"/>
</dbReference>
<evidence type="ECO:0000256" key="3">
    <source>
        <dbReference type="ARBA" id="ARBA00022448"/>
    </source>
</evidence>
<keyword evidence="8 10" id="KW-0072">Autophagy</keyword>
<keyword evidence="6 10" id="KW-0029">Amino-acid transport</keyword>
<evidence type="ECO:0000256" key="2">
    <source>
        <dbReference type="ARBA" id="ARBA00006978"/>
    </source>
</evidence>
<feature type="transmembrane region" description="Helical" evidence="10">
    <location>
        <begin position="304"/>
        <end position="328"/>
    </location>
</feature>
<dbReference type="SUPFAM" id="SSF103473">
    <property type="entry name" value="MFS general substrate transporter"/>
    <property type="match status" value="1"/>
</dbReference>
<feature type="transmembrane region" description="Helical" evidence="10">
    <location>
        <begin position="107"/>
        <end position="125"/>
    </location>
</feature>
<dbReference type="EMBL" id="JBBXJM010000005">
    <property type="protein sequence ID" value="KAL1407585.1"/>
    <property type="molecule type" value="Genomic_DNA"/>
</dbReference>
<comment type="caution">
    <text evidence="11">The sequence shown here is derived from an EMBL/GenBank/DDBJ whole genome shotgun (WGS) entry which is preliminary data.</text>
</comment>
<dbReference type="InterPro" id="IPR044738">
    <property type="entry name" value="Atg22"/>
</dbReference>
<keyword evidence="12" id="KW-1185">Reference proteome</keyword>
<evidence type="ECO:0000256" key="9">
    <source>
        <dbReference type="ARBA" id="ARBA00023136"/>
    </source>
</evidence>
<evidence type="ECO:0000256" key="6">
    <source>
        <dbReference type="ARBA" id="ARBA00022970"/>
    </source>
</evidence>
<evidence type="ECO:0000256" key="4">
    <source>
        <dbReference type="ARBA" id="ARBA00022554"/>
    </source>
</evidence>
<evidence type="ECO:0000256" key="10">
    <source>
        <dbReference type="RuleBase" id="RU363073"/>
    </source>
</evidence>
<dbReference type="InterPro" id="IPR024671">
    <property type="entry name" value="Atg22-like"/>
</dbReference>
<proteinExistence type="inferred from homology"/>
<feature type="transmembrane region" description="Helical" evidence="10">
    <location>
        <begin position="405"/>
        <end position="426"/>
    </location>
</feature>
<feature type="transmembrane region" description="Helical" evidence="10">
    <location>
        <begin position="131"/>
        <end position="159"/>
    </location>
</feature>
<name>A0ABR3PYW8_9TREE</name>
<evidence type="ECO:0000256" key="7">
    <source>
        <dbReference type="ARBA" id="ARBA00022989"/>
    </source>
</evidence>
<evidence type="ECO:0000313" key="11">
    <source>
        <dbReference type="EMBL" id="KAL1407585.1"/>
    </source>
</evidence>
<dbReference type="Proteomes" id="UP001565368">
    <property type="component" value="Unassembled WGS sequence"/>
</dbReference>
<comment type="function">
    <text evidence="10">Vacuolar effluxer which mediate the efflux of amino acids resulting from autophagic degradation. The release of autophagic amino acids allows the maintenance of protein synthesis and viability during nitrogen starvation.</text>
</comment>
<feature type="transmembrane region" description="Helical" evidence="10">
    <location>
        <begin position="219"/>
        <end position="241"/>
    </location>
</feature>
<reference evidence="11 12" key="1">
    <citation type="submission" date="2023-08" db="EMBL/GenBank/DDBJ databases">
        <title>Annotated Genome Sequence of Vanrija albida AlHP1.</title>
        <authorList>
            <person name="Herzog R."/>
        </authorList>
    </citation>
    <scope>NUCLEOTIDE SEQUENCE [LARGE SCALE GENOMIC DNA]</scope>
    <source>
        <strain evidence="11 12">AlHP1</strain>
    </source>
</reference>
<feature type="transmembrane region" description="Helical" evidence="10">
    <location>
        <begin position="438"/>
        <end position="461"/>
    </location>
</feature>
<keyword evidence="3 10" id="KW-0813">Transport</keyword>
<dbReference type="Pfam" id="PF11700">
    <property type="entry name" value="ATG22"/>
    <property type="match status" value="1"/>
</dbReference>
<feature type="transmembrane region" description="Helical" evidence="10">
    <location>
        <begin position="467"/>
        <end position="486"/>
    </location>
</feature>
<feature type="transmembrane region" description="Helical" evidence="10">
    <location>
        <begin position="370"/>
        <end position="393"/>
    </location>
</feature>
<keyword evidence="4 10" id="KW-0926">Vacuole</keyword>
<feature type="transmembrane region" description="Helical" evidence="10">
    <location>
        <begin position="12"/>
        <end position="34"/>
    </location>
</feature>
<dbReference type="Gene3D" id="1.20.1250.20">
    <property type="entry name" value="MFS general substrate transporter like domains"/>
    <property type="match status" value="1"/>
</dbReference>